<evidence type="ECO:0000259" key="1">
    <source>
        <dbReference type="Pfam" id="PF13456"/>
    </source>
</evidence>
<name>A0AAW2D9X8_9ROSI</name>
<protein>
    <recommendedName>
        <fullName evidence="1">RNase H type-1 domain-containing protein</fullName>
    </recommendedName>
</protein>
<dbReference type="SUPFAM" id="SSF53098">
    <property type="entry name" value="Ribonuclease H-like"/>
    <property type="match status" value="1"/>
</dbReference>
<dbReference type="InterPro" id="IPR052929">
    <property type="entry name" value="RNase_H-like_EbsB-rel"/>
</dbReference>
<dbReference type="InterPro" id="IPR012337">
    <property type="entry name" value="RNaseH-like_sf"/>
</dbReference>
<feature type="non-terminal residue" evidence="2">
    <location>
        <position position="1"/>
    </location>
</feature>
<dbReference type="GO" id="GO:0004523">
    <property type="term" value="F:RNA-DNA hybrid ribonuclease activity"/>
    <property type="evidence" value="ECO:0007669"/>
    <property type="project" value="InterPro"/>
</dbReference>
<comment type="caution">
    <text evidence="2">The sequence shown here is derived from an EMBL/GenBank/DDBJ whole genome shotgun (WGS) entry which is preliminary data.</text>
</comment>
<keyword evidence="3" id="KW-1185">Reference proteome</keyword>
<evidence type="ECO:0000313" key="3">
    <source>
        <dbReference type="Proteomes" id="UP001459277"/>
    </source>
</evidence>
<accession>A0AAW2D9X8</accession>
<dbReference type="EMBL" id="JAZDWU010000004">
    <property type="protein sequence ID" value="KAL0005466.1"/>
    <property type="molecule type" value="Genomic_DNA"/>
</dbReference>
<dbReference type="PANTHER" id="PTHR47074:SF48">
    <property type="entry name" value="POLYNUCLEOTIDYL TRANSFERASE, RIBONUCLEASE H-LIKE SUPERFAMILY PROTEIN"/>
    <property type="match status" value="1"/>
</dbReference>
<dbReference type="GO" id="GO:0003676">
    <property type="term" value="F:nucleic acid binding"/>
    <property type="evidence" value="ECO:0007669"/>
    <property type="project" value="InterPro"/>
</dbReference>
<reference evidence="2 3" key="1">
    <citation type="submission" date="2024-01" db="EMBL/GenBank/DDBJ databases">
        <title>A telomere-to-telomere, gap-free genome of sweet tea (Lithocarpus litseifolius).</title>
        <authorList>
            <person name="Zhou J."/>
        </authorList>
    </citation>
    <scope>NUCLEOTIDE SEQUENCE [LARGE SCALE GENOMIC DNA]</scope>
    <source>
        <strain evidence="2">Zhou-2022a</strain>
        <tissue evidence="2">Leaf</tissue>
    </source>
</reference>
<dbReference type="Gene3D" id="3.30.420.10">
    <property type="entry name" value="Ribonuclease H-like superfamily/Ribonuclease H"/>
    <property type="match status" value="1"/>
</dbReference>
<dbReference type="InterPro" id="IPR036397">
    <property type="entry name" value="RNaseH_sf"/>
</dbReference>
<organism evidence="2 3">
    <name type="scientific">Lithocarpus litseifolius</name>
    <dbReference type="NCBI Taxonomy" id="425828"/>
    <lineage>
        <taxon>Eukaryota</taxon>
        <taxon>Viridiplantae</taxon>
        <taxon>Streptophyta</taxon>
        <taxon>Embryophyta</taxon>
        <taxon>Tracheophyta</taxon>
        <taxon>Spermatophyta</taxon>
        <taxon>Magnoliopsida</taxon>
        <taxon>eudicotyledons</taxon>
        <taxon>Gunneridae</taxon>
        <taxon>Pentapetalae</taxon>
        <taxon>rosids</taxon>
        <taxon>fabids</taxon>
        <taxon>Fagales</taxon>
        <taxon>Fagaceae</taxon>
        <taxon>Lithocarpus</taxon>
    </lineage>
</organism>
<dbReference type="InterPro" id="IPR002156">
    <property type="entry name" value="RNaseH_domain"/>
</dbReference>
<dbReference type="Pfam" id="PF13456">
    <property type="entry name" value="RVT_3"/>
    <property type="match status" value="1"/>
</dbReference>
<evidence type="ECO:0000313" key="2">
    <source>
        <dbReference type="EMBL" id="KAL0005466.1"/>
    </source>
</evidence>
<sequence length="145" mass="15933">FIHTLPNDLLALNPHGSSRVVWSPAPHPNFKVNFDGVVFKESNSTRIEVVIRDDLGQVMASMSKNITLPSSKDEVEALAAVRALCFTQEVGFSSVIIEDDSERVIKSLRSEESSFGHLIKDAKVWVEGVPPHLNAVIVANLTSRL</sequence>
<dbReference type="AlphaFoldDB" id="A0AAW2D9X8"/>
<feature type="domain" description="RNase H type-1" evidence="1">
    <location>
        <begin position="33"/>
        <end position="125"/>
    </location>
</feature>
<dbReference type="Proteomes" id="UP001459277">
    <property type="component" value="Unassembled WGS sequence"/>
</dbReference>
<gene>
    <name evidence="2" type="ORF">SO802_013027</name>
</gene>
<proteinExistence type="predicted"/>
<dbReference type="PANTHER" id="PTHR47074">
    <property type="entry name" value="BNAC02G40300D PROTEIN"/>
    <property type="match status" value="1"/>
</dbReference>